<keyword evidence="2" id="KW-0521">NADP</keyword>
<dbReference type="FunFam" id="3.20.20.100:FF:000006">
    <property type="entry name" value="Aldo-keto reductase family 1 member A1"/>
    <property type="match status" value="1"/>
</dbReference>
<proteinExistence type="inferred from homology"/>
<dbReference type="PROSITE" id="PS50041">
    <property type="entry name" value="C_TYPE_LECTIN_2"/>
    <property type="match status" value="1"/>
</dbReference>
<dbReference type="Pfam" id="PF00059">
    <property type="entry name" value="Lectin_C"/>
    <property type="match status" value="1"/>
</dbReference>
<evidence type="ECO:0000259" key="4">
    <source>
        <dbReference type="PROSITE" id="PS50041"/>
    </source>
</evidence>
<dbReference type="SUPFAM" id="SSF51430">
    <property type="entry name" value="NAD(P)-linked oxidoreductase"/>
    <property type="match status" value="1"/>
</dbReference>
<evidence type="ECO:0000313" key="6">
    <source>
        <dbReference type="Proteomes" id="UP000245119"/>
    </source>
</evidence>
<dbReference type="InterPro" id="IPR016187">
    <property type="entry name" value="CTDL_fold"/>
</dbReference>
<accession>A0A2T7PK56</accession>
<dbReference type="OrthoDB" id="416253at2759"/>
<dbReference type="PANTHER" id="PTHR11732">
    <property type="entry name" value="ALDO/KETO REDUCTASE"/>
    <property type="match status" value="1"/>
</dbReference>
<feature type="domain" description="C-type lectin" evidence="4">
    <location>
        <begin position="378"/>
        <end position="495"/>
    </location>
</feature>
<name>A0A2T7PK56_POMCA</name>
<sequence>MSSNAVSKTITLPRTGDRMPAIAYGTWTVWLSKPGEIYSGVKAALDAGYRHIDTAWVYDTEDEIGQAIADKIEEGAIKREDLFITTKIWDNYHSRERVKLNVERSLARLQTTYVDMVLVHWPTSFKDGDDNFPKDENGKIIYSTHDIVEDIWRGMEDCVDAGLTRNIGLSNFNSQQIQRIVDAARIPPTNLQIEINPNFTNDKLVEFAQSKNIVVSSYAPLGAPGRPWRDSTDPCAIEDPVIINIAKSKGKSPAQVIIRWHLQRGLAVCVKSVNPERIRSNIDVFDFELSEEEMASIKGLNRNFRLYLQDITDAKSAFLPTLRFPLISKLKRKVESGGGVRGSTEIKLIHTHYNVQEKAWLRMKGVCSCPSGWTQTPISGLCLTFQPAPKSWSEAQKECVSRGGHLAIIKTAADNSDVISFRLSQTQQGDPVWLGMHIHGGSWSWTDGSQVKWADWDSGSAPSTQDPDLCGVLTYKNVLAWTYINCVMPLAFICQFTAAKSGAAPPALITGTWRKIAVDERCVGTEVVANLTASSLIDCVRQCQTINTCNVVSFTHTQKTCDYTATSADAPQLSDARGWETWVLDKH</sequence>
<dbReference type="SUPFAM" id="SSF56436">
    <property type="entry name" value="C-type lectin-like"/>
    <property type="match status" value="1"/>
</dbReference>
<dbReference type="PROSITE" id="PS00798">
    <property type="entry name" value="ALDOKETO_REDUCTASE_1"/>
    <property type="match status" value="1"/>
</dbReference>
<dbReference type="InterPro" id="IPR020471">
    <property type="entry name" value="AKR"/>
</dbReference>
<dbReference type="Proteomes" id="UP000245119">
    <property type="component" value="Linkage Group LG3"/>
</dbReference>
<evidence type="ECO:0000256" key="1">
    <source>
        <dbReference type="ARBA" id="ARBA00007905"/>
    </source>
</evidence>
<organism evidence="5 6">
    <name type="scientific">Pomacea canaliculata</name>
    <name type="common">Golden apple snail</name>
    <dbReference type="NCBI Taxonomy" id="400727"/>
    <lineage>
        <taxon>Eukaryota</taxon>
        <taxon>Metazoa</taxon>
        <taxon>Spiralia</taxon>
        <taxon>Lophotrochozoa</taxon>
        <taxon>Mollusca</taxon>
        <taxon>Gastropoda</taxon>
        <taxon>Caenogastropoda</taxon>
        <taxon>Architaenioglossa</taxon>
        <taxon>Ampullarioidea</taxon>
        <taxon>Ampullariidae</taxon>
        <taxon>Pomacea</taxon>
    </lineage>
</organism>
<evidence type="ECO:0000313" key="5">
    <source>
        <dbReference type="EMBL" id="PVD33767.1"/>
    </source>
</evidence>
<keyword evidence="3" id="KW-0560">Oxidoreductase</keyword>
<dbReference type="EMBL" id="PZQS01000003">
    <property type="protein sequence ID" value="PVD33767.1"/>
    <property type="molecule type" value="Genomic_DNA"/>
</dbReference>
<gene>
    <name evidence="5" type="ORF">C0Q70_05027</name>
</gene>
<dbReference type="GO" id="GO:0016491">
    <property type="term" value="F:oxidoreductase activity"/>
    <property type="evidence" value="ECO:0007669"/>
    <property type="project" value="UniProtKB-KW"/>
</dbReference>
<keyword evidence="6" id="KW-1185">Reference proteome</keyword>
<dbReference type="Gene3D" id="3.20.20.100">
    <property type="entry name" value="NADP-dependent oxidoreductase domain"/>
    <property type="match status" value="1"/>
</dbReference>
<evidence type="ECO:0000256" key="2">
    <source>
        <dbReference type="ARBA" id="ARBA00022857"/>
    </source>
</evidence>
<dbReference type="PROSITE" id="PS00062">
    <property type="entry name" value="ALDOKETO_REDUCTASE_2"/>
    <property type="match status" value="1"/>
</dbReference>
<dbReference type="InterPro" id="IPR018170">
    <property type="entry name" value="Aldo/ket_reductase_CS"/>
</dbReference>
<dbReference type="InterPro" id="IPR001304">
    <property type="entry name" value="C-type_lectin-like"/>
</dbReference>
<dbReference type="CDD" id="cd00037">
    <property type="entry name" value="CLECT"/>
    <property type="match status" value="1"/>
</dbReference>
<dbReference type="Pfam" id="PF00248">
    <property type="entry name" value="Aldo_ket_red"/>
    <property type="match status" value="1"/>
</dbReference>
<reference evidence="5 6" key="1">
    <citation type="submission" date="2018-04" db="EMBL/GenBank/DDBJ databases">
        <title>The genome of golden apple snail Pomacea canaliculata provides insight into stress tolerance and invasive adaptation.</title>
        <authorList>
            <person name="Liu C."/>
            <person name="Liu B."/>
            <person name="Ren Y."/>
            <person name="Zhang Y."/>
            <person name="Wang H."/>
            <person name="Li S."/>
            <person name="Jiang F."/>
            <person name="Yin L."/>
            <person name="Zhang G."/>
            <person name="Qian W."/>
            <person name="Fan W."/>
        </authorList>
    </citation>
    <scope>NUCLEOTIDE SEQUENCE [LARGE SCALE GENOMIC DNA]</scope>
    <source>
        <strain evidence="5">SZHN2017</strain>
        <tissue evidence="5">Muscle</tissue>
    </source>
</reference>
<protein>
    <recommendedName>
        <fullName evidence="4">C-type lectin domain-containing protein</fullName>
    </recommendedName>
</protein>
<dbReference type="AlphaFoldDB" id="A0A2T7PK56"/>
<comment type="caution">
    <text evidence="5">The sequence shown here is derived from an EMBL/GenBank/DDBJ whole genome shotgun (WGS) entry which is preliminary data.</text>
</comment>
<dbReference type="Gene3D" id="3.10.100.10">
    <property type="entry name" value="Mannose-Binding Protein A, subunit A"/>
    <property type="match status" value="1"/>
</dbReference>
<comment type="similarity">
    <text evidence="1">Belongs to the aldo/keto reductase family.</text>
</comment>
<dbReference type="InterPro" id="IPR023210">
    <property type="entry name" value="NADP_OxRdtase_dom"/>
</dbReference>
<dbReference type="InterPro" id="IPR036812">
    <property type="entry name" value="NAD(P)_OxRdtase_dom_sf"/>
</dbReference>
<dbReference type="InterPro" id="IPR016186">
    <property type="entry name" value="C-type_lectin-like/link_sf"/>
</dbReference>
<evidence type="ECO:0000256" key="3">
    <source>
        <dbReference type="ARBA" id="ARBA00023002"/>
    </source>
</evidence>
<dbReference type="PRINTS" id="PR00069">
    <property type="entry name" value="ALDKETRDTASE"/>
</dbReference>
<dbReference type="SMART" id="SM00034">
    <property type="entry name" value="CLECT"/>
    <property type="match status" value="1"/>
</dbReference>